<keyword evidence="3" id="KW-1185">Reference proteome</keyword>
<name>A0A5B7G8S8_PORTR</name>
<evidence type="ECO:0000256" key="1">
    <source>
        <dbReference type="SAM" id="MobiDB-lite"/>
    </source>
</evidence>
<dbReference type="EMBL" id="VSRR010011262">
    <property type="protein sequence ID" value="MPC52934.1"/>
    <property type="molecule type" value="Genomic_DNA"/>
</dbReference>
<feature type="region of interest" description="Disordered" evidence="1">
    <location>
        <begin position="17"/>
        <end position="45"/>
    </location>
</feature>
<sequence>MEASNLSGMGARYCFAKSSRHRKGETQKQPRVEDIGKGKQKAGKSPIYRQGETQKQARVLEFTSNRDDEVETLINSVYSICSHHFLLNGES</sequence>
<organism evidence="2 3">
    <name type="scientific">Portunus trituberculatus</name>
    <name type="common">Swimming crab</name>
    <name type="synonym">Neptunus trituberculatus</name>
    <dbReference type="NCBI Taxonomy" id="210409"/>
    <lineage>
        <taxon>Eukaryota</taxon>
        <taxon>Metazoa</taxon>
        <taxon>Ecdysozoa</taxon>
        <taxon>Arthropoda</taxon>
        <taxon>Crustacea</taxon>
        <taxon>Multicrustacea</taxon>
        <taxon>Malacostraca</taxon>
        <taxon>Eumalacostraca</taxon>
        <taxon>Eucarida</taxon>
        <taxon>Decapoda</taxon>
        <taxon>Pleocyemata</taxon>
        <taxon>Brachyura</taxon>
        <taxon>Eubrachyura</taxon>
        <taxon>Portunoidea</taxon>
        <taxon>Portunidae</taxon>
        <taxon>Portuninae</taxon>
        <taxon>Portunus</taxon>
    </lineage>
</organism>
<feature type="compositionally biased region" description="Basic and acidic residues" evidence="1">
    <location>
        <begin position="24"/>
        <end position="37"/>
    </location>
</feature>
<comment type="caution">
    <text evidence="2">The sequence shown here is derived from an EMBL/GenBank/DDBJ whole genome shotgun (WGS) entry which is preliminary data.</text>
</comment>
<protein>
    <submittedName>
        <fullName evidence="2">Uncharacterized protein</fullName>
    </submittedName>
</protein>
<evidence type="ECO:0000313" key="2">
    <source>
        <dbReference type="EMBL" id="MPC52934.1"/>
    </source>
</evidence>
<proteinExistence type="predicted"/>
<evidence type="ECO:0000313" key="3">
    <source>
        <dbReference type="Proteomes" id="UP000324222"/>
    </source>
</evidence>
<dbReference type="AlphaFoldDB" id="A0A5B7G8S8"/>
<accession>A0A5B7G8S8</accession>
<gene>
    <name evidence="2" type="ORF">E2C01_046815</name>
</gene>
<dbReference type="Proteomes" id="UP000324222">
    <property type="component" value="Unassembled WGS sequence"/>
</dbReference>
<reference evidence="2 3" key="1">
    <citation type="submission" date="2019-05" db="EMBL/GenBank/DDBJ databases">
        <title>Another draft genome of Portunus trituberculatus and its Hox gene families provides insights of decapod evolution.</title>
        <authorList>
            <person name="Jeong J.-H."/>
            <person name="Song I."/>
            <person name="Kim S."/>
            <person name="Choi T."/>
            <person name="Kim D."/>
            <person name="Ryu S."/>
            <person name="Kim W."/>
        </authorList>
    </citation>
    <scope>NUCLEOTIDE SEQUENCE [LARGE SCALE GENOMIC DNA]</scope>
    <source>
        <tissue evidence="2">Muscle</tissue>
    </source>
</reference>